<protein>
    <submittedName>
        <fullName evidence="1">Uncharacterized protein</fullName>
    </submittedName>
</protein>
<reference evidence="1 2" key="1">
    <citation type="submission" date="2016-10" db="EMBL/GenBank/DDBJ databases">
        <title>Draft genome sequence of Methylobacterium extorquens CP3, a seed endophyte of Crotalaria pumila with plant growth-promoting and metal tolerance properties.</title>
        <authorList>
            <person name="Sanchez-Lopez A.S."/>
            <person name="Van Hamme J.D."/>
            <person name="Thijs S."/>
            <person name="Mcammond B.M."/>
            <person name="Stevens V."/>
            <person name="Gonzalez-Chavez M.D.C."/>
            <person name="Vangronsveld J."/>
        </authorList>
    </citation>
    <scope>NUCLEOTIDE SEQUENCE [LARGE SCALE GENOMIC DNA]</scope>
    <source>
        <strain evidence="1 2">CP3</strain>
    </source>
</reference>
<dbReference type="InterPro" id="IPR014918">
    <property type="entry name" value="Phage_tail_3"/>
</dbReference>
<evidence type="ECO:0000313" key="2">
    <source>
        <dbReference type="Proteomes" id="UP000180215"/>
    </source>
</evidence>
<dbReference type="Gene3D" id="4.10.410.40">
    <property type="match status" value="1"/>
</dbReference>
<dbReference type="AlphaFoldDB" id="A0A1S1P3J7"/>
<dbReference type="Proteomes" id="UP000180215">
    <property type="component" value="Unassembled WGS sequence"/>
</dbReference>
<comment type="caution">
    <text evidence="1">The sequence shown here is derived from an EMBL/GenBank/DDBJ whole genome shotgun (WGS) entry which is preliminary data.</text>
</comment>
<dbReference type="EMBL" id="MNAO01000033">
    <property type="protein sequence ID" value="OHV17543.1"/>
    <property type="molecule type" value="Genomic_DNA"/>
</dbReference>
<sequence length="158" mass="16701">MAGDITTATGARIFIGPVAPPTTDTEAEFEALTWTEIGLVESLGEFGDESNAVNFASLGDGRQRKAKGVRDAGNLALTVARDPTDPGQDALIAAEATNNKYAFKVTYPDRLTPTGDDSADYFRALVMSKRSNVGSADNVIRRSFTLGIDSAIISVDPT</sequence>
<dbReference type="Pfam" id="PF08813">
    <property type="entry name" value="Phage_tail_3"/>
    <property type="match status" value="1"/>
</dbReference>
<accession>A0A1S1P3J7</accession>
<organism evidence="1 2">
    <name type="scientific">Methylorubrum extorquens</name>
    <name type="common">Methylobacterium dichloromethanicum</name>
    <name type="synonym">Methylobacterium extorquens</name>
    <dbReference type="NCBI Taxonomy" id="408"/>
    <lineage>
        <taxon>Bacteria</taxon>
        <taxon>Pseudomonadati</taxon>
        <taxon>Pseudomonadota</taxon>
        <taxon>Alphaproteobacteria</taxon>
        <taxon>Hyphomicrobiales</taxon>
        <taxon>Methylobacteriaceae</taxon>
        <taxon>Methylorubrum</taxon>
    </lineage>
</organism>
<proteinExistence type="predicted"/>
<name>A0A1S1P3J7_METEX</name>
<evidence type="ECO:0000313" key="1">
    <source>
        <dbReference type="EMBL" id="OHV17543.1"/>
    </source>
</evidence>
<gene>
    <name evidence="1" type="ORF">BK022_04980</name>
</gene>